<name>A0A644X3Q2_9ZZZZ</name>
<dbReference type="EMBL" id="VSSQ01001487">
    <property type="protein sequence ID" value="MPM08764.1"/>
    <property type="molecule type" value="Genomic_DNA"/>
</dbReference>
<dbReference type="InterPro" id="IPR003849">
    <property type="entry name" value="Preprotein_translocase_YajC"/>
</dbReference>
<reference evidence="2" key="1">
    <citation type="submission" date="2019-08" db="EMBL/GenBank/DDBJ databases">
        <authorList>
            <person name="Kucharzyk K."/>
            <person name="Murdoch R.W."/>
            <person name="Higgins S."/>
            <person name="Loffler F."/>
        </authorList>
    </citation>
    <scope>NUCLEOTIDE SEQUENCE</scope>
</reference>
<feature type="transmembrane region" description="Helical" evidence="1">
    <location>
        <begin position="6"/>
        <end position="26"/>
    </location>
</feature>
<keyword evidence="1" id="KW-0472">Membrane</keyword>
<dbReference type="SMART" id="SM01323">
    <property type="entry name" value="YajC"/>
    <property type="match status" value="1"/>
</dbReference>
<dbReference type="AlphaFoldDB" id="A0A644X3Q2"/>
<gene>
    <name evidence="2" type="ORF">SDC9_55080</name>
</gene>
<sequence length="91" mass="10187">MSKNNITFIIIIIITSLAFFILSSIIQYKRVKKNSEEHSSFLEGLKIGEKIVLSSGVLGVILHKNKDSYSIEIAKDVIIEVLPSSIIGRRK</sequence>
<evidence type="ECO:0000256" key="1">
    <source>
        <dbReference type="SAM" id="Phobius"/>
    </source>
</evidence>
<organism evidence="2">
    <name type="scientific">bioreactor metagenome</name>
    <dbReference type="NCBI Taxonomy" id="1076179"/>
    <lineage>
        <taxon>unclassified sequences</taxon>
        <taxon>metagenomes</taxon>
        <taxon>ecological metagenomes</taxon>
    </lineage>
</organism>
<dbReference type="Pfam" id="PF02699">
    <property type="entry name" value="YajC"/>
    <property type="match status" value="1"/>
</dbReference>
<keyword evidence="1" id="KW-0812">Transmembrane</keyword>
<accession>A0A644X3Q2</accession>
<keyword evidence="1" id="KW-1133">Transmembrane helix</keyword>
<evidence type="ECO:0000313" key="2">
    <source>
        <dbReference type="EMBL" id="MPM08764.1"/>
    </source>
</evidence>
<protein>
    <recommendedName>
        <fullName evidence="3">Sec translocon accessory complex subunit YajC</fullName>
    </recommendedName>
</protein>
<evidence type="ECO:0008006" key="3">
    <source>
        <dbReference type="Google" id="ProtNLM"/>
    </source>
</evidence>
<proteinExistence type="predicted"/>
<comment type="caution">
    <text evidence="2">The sequence shown here is derived from an EMBL/GenBank/DDBJ whole genome shotgun (WGS) entry which is preliminary data.</text>
</comment>